<dbReference type="PANTHER" id="PTHR21028:SF2">
    <property type="entry name" value="CYTH DOMAIN-CONTAINING PROTEIN"/>
    <property type="match status" value="1"/>
</dbReference>
<dbReference type="Pfam" id="PF01928">
    <property type="entry name" value="CYTH"/>
    <property type="match status" value="1"/>
</dbReference>
<reference evidence="2" key="2">
    <citation type="journal article" date="2021" name="PeerJ">
        <title>Extensive microbial diversity within the chicken gut microbiome revealed by metagenomics and culture.</title>
        <authorList>
            <person name="Gilroy R."/>
            <person name="Ravi A."/>
            <person name="Getino M."/>
            <person name="Pursley I."/>
            <person name="Horton D.L."/>
            <person name="Alikhan N.F."/>
            <person name="Baker D."/>
            <person name="Gharbi K."/>
            <person name="Hall N."/>
            <person name="Watson M."/>
            <person name="Adriaenssens E.M."/>
            <person name="Foster-Nyarko E."/>
            <person name="Jarju S."/>
            <person name="Secka A."/>
            <person name="Antonio M."/>
            <person name="Oren A."/>
            <person name="Chaudhuri R.R."/>
            <person name="La Ragione R."/>
            <person name="Hildebrand F."/>
            <person name="Pallen M.J."/>
        </authorList>
    </citation>
    <scope>NUCLEOTIDE SEQUENCE</scope>
    <source>
        <strain evidence="2">CHK195-15760</strain>
    </source>
</reference>
<name>A0A9D1S8Q3_9FIRM</name>
<dbReference type="AlphaFoldDB" id="A0A9D1S8Q3"/>
<evidence type="ECO:0000313" key="3">
    <source>
        <dbReference type="Proteomes" id="UP000824093"/>
    </source>
</evidence>
<dbReference type="Proteomes" id="UP000824093">
    <property type="component" value="Unassembled WGS sequence"/>
</dbReference>
<dbReference type="InterPro" id="IPR023577">
    <property type="entry name" value="CYTH_domain"/>
</dbReference>
<evidence type="ECO:0000259" key="1">
    <source>
        <dbReference type="PROSITE" id="PS51707"/>
    </source>
</evidence>
<feature type="domain" description="CYTH" evidence="1">
    <location>
        <begin position="1"/>
        <end position="153"/>
    </location>
</feature>
<dbReference type="PANTHER" id="PTHR21028">
    <property type="entry name" value="SI:CH211-156B7.4"/>
    <property type="match status" value="1"/>
</dbReference>
<organism evidence="2 3">
    <name type="scientific">Candidatus Merdicola faecigallinarum</name>
    <dbReference type="NCBI Taxonomy" id="2840862"/>
    <lineage>
        <taxon>Bacteria</taxon>
        <taxon>Bacillati</taxon>
        <taxon>Bacillota</taxon>
        <taxon>Clostridia</taxon>
        <taxon>Candidatus Merdicola</taxon>
    </lineage>
</organism>
<dbReference type="InterPro" id="IPR008173">
    <property type="entry name" value="Adenylyl_cyclase_CyaB"/>
</dbReference>
<dbReference type="EMBL" id="DVNH01000004">
    <property type="protein sequence ID" value="HIU51081.1"/>
    <property type="molecule type" value="Genomic_DNA"/>
</dbReference>
<dbReference type="PROSITE" id="PS51707">
    <property type="entry name" value="CYTH"/>
    <property type="match status" value="1"/>
</dbReference>
<accession>A0A9D1S8Q3</accession>
<reference evidence="2" key="1">
    <citation type="submission" date="2020-10" db="EMBL/GenBank/DDBJ databases">
        <authorList>
            <person name="Gilroy R."/>
        </authorList>
    </citation>
    <scope>NUCLEOTIDE SEQUENCE</scope>
    <source>
        <strain evidence="2">CHK195-15760</strain>
    </source>
</reference>
<dbReference type="SUPFAM" id="SSF55154">
    <property type="entry name" value="CYTH-like phosphatases"/>
    <property type="match status" value="1"/>
</dbReference>
<sequence length="162" mass="19845">MIEEDTYFTDKELEFVKNRICLRTRKIKEDYLELTYKPRTSDETEKYGKKEVNLKIDVKDYEDTKYMLKELGYIEYVSFKKNRKVYSKLIENFEYNIMIDSIQGVGNFIELEILANNEEEKERLHDELDRFVEKMECQNLKEKEKPYRDLVKEYQDNLNKKE</sequence>
<protein>
    <submittedName>
        <fullName evidence="2">Class IV adenylate cyclase</fullName>
    </submittedName>
</protein>
<gene>
    <name evidence="2" type="primary">cyaB</name>
    <name evidence="2" type="ORF">IAB70_00395</name>
</gene>
<dbReference type="Gene3D" id="2.40.320.10">
    <property type="entry name" value="Hypothetical Protein Pfu-838710-001"/>
    <property type="match status" value="1"/>
</dbReference>
<comment type="caution">
    <text evidence="2">The sequence shown here is derived from an EMBL/GenBank/DDBJ whole genome shotgun (WGS) entry which is preliminary data.</text>
</comment>
<dbReference type="NCBIfam" id="TIGR00318">
    <property type="entry name" value="cyaB"/>
    <property type="match status" value="1"/>
</dbReference>
<proteinExistence type="predicted"/>
<evidence type="ECO:0000313" key="2">
    <source>
        <dbReference type="EMBL" id="HIU51081.1"/>
    </source>
</evidence>
<dbReference type="InterPro" id="IPR033469">
    <property type="entry name" value="CYTH-like_dom_sf"/>
</dbReference>